<accession>A0A843WXB5</accession>
<evidence type="ECO:0000256" key="1">
    <source>
        <dbReference type="ARBA" id="ARBA00022723"/>
    </source>
</evidence>
<dbReference type="EMBL" id="NMUH01006406">
    <property type="protein sequence ID" value="MQM15192.1"/>
    <property type="molecule type" value="Genomic_DNA"/>
</dbReference>
<evidence type="ECO:0000256" key="5">
    <source>
        <dbReference type="ARBA" id="ARBA00023125"/>
    </source>
</evidence>
<feature type="region of interest" description="Disordered" evidence="9">
    <location>
        <begin position="108"/>
        <end position="215"/>
    </location>
</feature>
<dbReference type="PROSITE" id="PS50884">
    <property type="entry name" value="ZF_DOF_2"/>
    <property type="match status" value="1"/>
</dbReference>
<keyword evidence="5 8" id="KW-0238">DNA-binding</keyword>
<comment type="subcellular location">
    <subcellularLocation>
        <location evidence="8">Nucleus</location>
    </subcellularLocation>
</comment>
<feature type="region of interest" description="Disordered" evidence="9">
    <location>
        <begin position="349"/>
        <end position="374"/>
    </location>
</feature>
<keyword evidence="7 8" id="KW-0539">Nucleus</keyword>
<organism evidence="11 12">
    <name type="scientific">Colocasia esculenta</name>
    <name type="common">Wild taro</name>
    <name type="synonym">Arum esculentum</name>
    <dbReference type="NCBI Taxonomy" id="4460"/>
    <lineage>
        <taxon>Eukaryota</taxon>
        <taxon>Viridiplantae</taxon>
        <taxon>Streptophyta</taxon>
        <taxon>Embryophyta</taxon>
        <taxon>Tracheophyta</taxon>
        <taxon>Spermatophyta</taxon>
        <taxon>Magnoliopsida</taxon>
        <taxon>Liliopsida</taxon>
        <taxon>Araceae</taxon>
        <taxon>Aroideae</taxon>
        <taxon>Colocasieae</taxon>
        <taxon>Colocasia</taxon>
    </lineage>
</organism>
<dbReference type="InterPro" id="IPR045174">
    <property type="entry name" value="Dof"/>
</dbReference>
<sequence>RATKAAGAGNENSTAPQSHKETCGSGSSSEADVAATSSVKMEREKHNGQTQRGGAGEGERERIRQVQVQSREEGGGAAGEVVEAAAMAGSKGLVKLFGQTIPVAPEQAHDARAASVEADGGRAAGGGGGGRGEDGKELQDHLAATDTQEQDQGSPDSEEKTEQATDSDGQNEKHRQNPSKEELEVSKAAQAKEEEGEENKTSGTPEKTIKKPDKILPCPRCNSMDTKFCYYNNYNVNQPRHFCRNCQRYWTAGGTMRNVPVGAGRRKNKHSANLHRHITMSEAAFQVVRTDITGQAHNHPVLKHNGTVLSFGSSTPLCESVASVLDLSEKAIHNCDRNGFHLPEKHVVPPSHGSAVAENGEEHSSGSSATASNLTEDGCVTNLQEPPTQKPQEYFPQVPCLNGTLWPAQWNASSPFCISSFPIPFYPTTAFWGCAVPSAWSVPFLAPLSSSSPDSGPSGSGPDSLTLGKHSREGDVLVQSNSKKLDISEQNNGERCLWMPKTLRIDDPEEAAKSSIWSMLGTKNEKSDGLSRGELFGAFDQPKADIRGSAAETSKVLYANPAALSRSLNFLESS</sequence>
<dbReference type="GO" id="GO:0003677">
    <property type="term" value="F:DNA binding"/>
    <property type="evidence" value="ECO:0007669"/>
    <property type="project" value="UniProtKB-UniRule"/>
</dbReference>
<evidence type="ECO:0000256" key="6">
    <source>
        <dbReference type="ARBA" id="ARBA00023163"/>
    </source>
</evidence>
<evidence type="ECO:0000313" key="12">
    <source>
        <dbReference type="Proteomes" id="UP000652761"/>
    </source>
</evidence>
<keyword evidence="12" id="KW-1185">Reference proteome</keyword>
<feature type="region of interest" description="Disordered" evidence="9">
    <location>
        <begin position="449"/>
        <end position="469"/>
    </location>
</feature>
<dbReference type="GO" id="GO:0008270">
    <property type="term" value="F:zinc ion binding"/>
    <property type="evidence" value="ECO:0007669"/>
    <property type="project" value="UniProtKB-KW"/>
</dbReference>
<keyword evidence="4" id="KW-0805">Transcription regulation</keyword>
<dbReference type="PANTHER" id="PTHR31089">
    <property type="entry name" value="CYCLIC DOF FACTOR 2"/>
    <property type="match status" value="1"/>
</dbReference>
<dbReference type="PROSITE" id="PS01361">
    <property type="entry name" value="ZF_DOF_1"/>
    <property type="match status" value="1"/>
</dbReference>
<dbReference type="InterPro" id="IPR003851">
    <property type="entry name" value="Znf_Dof"/>
</dbReference>
<name>A0A843WXB5_COLES</name>
<evidence type="ECO:0000256" key="2">
    <source>
        <dbReference type="ARBA" id="ARBA00022771"/>
    </source>
</evidence>
<feature type="compositionally biased region" description="Polar residues" evidence="9">
    <location>
        <begin position="365"/>
        <end position="374"/>
    </location>
</feature>
<comment type="caution">
    <text evidence="11">The sequence shown here is derived from an EMBL/GenBank/DDBJ whole genome shotgun (WGS) entry which is preliminary data.</text>
</comment>
<feature type="non-terminal residue" evidence="11">
    <location>
        <position position="1"/>
    </location>
</feature>
<evidence type="ECO:0000256" key="9">
    <source>
        <dbReference type="SAM" id="MobiDB-lite"/>
    </source>
</evidence>
<keyword evidence="6" id="KW-0804">Transcription</keyword>
<dbReference type="Proteomes" id="UP000652761">
    <property type="component" value="Unassembled WGS sequence"/>
</dbReference>
<feature type="domain" description="Dof-type" evidence="10">
    <location>
        <begin position="216"/>
        <end position="270"/>
    </location>
</feature>
<feature type="compositionally biased region" description="Polar residues" evidence="9">
    <location>
        <begin position="24"/>
        <end position="39"/>
    </location>
</feature>
<evidence type="ECO:0000256" key="8">
    <source>
        <dbReference type="PROSITE-ProRule" id="PRU00071"/>
    </source>
</evidence>
<evidence type="ECO:0000256" key="4">
    <source>
        <dbReference type="ARBA" id="ARBA00023015"/>
    </source>
</evidence>
<dbReference type="Pfam" id="PF02701">
    <property type="entry name" value="Zn_ribbon_Dof"/>
    <property type="match status" value="1"/>
</dbReference>
<dbReference type="GO" id="GO:0005634">
    <property type="term" value="C:nucleus"/>
    <property type="evidence" value="ECO:0007669"/>
    <property type="project" value="UniProtKB-SubCell"/>
</dbReference>
<evidence type="ECO:0000313" key="11">
    <source>
        <dbReference type="EMBL" id="MQM15192.1"/>
    </source>
</evidence>
<feature type="compositionally biased region" description="Basic and acidic residues" evidence="9">
    <location>
        <begin position="131"/>
        <end position="140"/>
    </location>
</feature>
<feature type="compositionally biased region" description="Low complexity" evidence="9">
    <location>
        <begin position="449"/>
        <end position="464"/>
    </location>
</feature>
<feature type="compositionally biased region" description="Basic and acidic residues" evidence="9">
    <location>
        <begin position="170"/>
        <end position="193"/>
    </location>
</feature>
<dbReference type="OrthoDB" id="1927254at2759"/>
<dbReference type="AlphaFoldDB" id="A0A843WXB5"/>
<reference evidence="11" key="1">
    <citation type="submission" date="2017-07" db="EMBL/GenBank/DDBJ databases">
        <title>Taro Niue Genome Assembly and Annotation.</title>
        <authorList>
            <person name="Atibalentja N."/>
            <person name="Keating K."/>
            <person name="Fields C.J."/>
        </authorList>
    </citation>
    <scope>NUCLEOTIDE SEQUENCE</scope>
    <source>
        <strain evidence="11">Niue_2</strain>
        <tissue evidence="11">Leaf</tissue>
    </source>
</reference>
<proteinExistence type="predicted"/>
<protein>
    <recommendedName>
        <fullName evidence="10">Dof-type domain-containing protein</fullName>
    </recommendedName>
</protein>
<feature type="compositionally biased region" description="Basic and acidic residues" evidence="9">
    <location>
        <begin position="57"/>
        <end position="74"/>
    </location>
</feature>
<keyword evidence="3" id="KW-0862">Zinc</keyword>
<feature type="compositionally biased region" description="Polar residues" evidence="9">
    <location>
        <begin position="145"/>
        <end position="155"/>
    </location>
</feature>
<dbReference type="PANTHER" id="PTHR31089:SF75">
    <property type="entry name" value="CYCLIC DOF FACTOR 2"/>
    <property type="match status" value="1"/>
</dbReference>
<evidence type="ECO:0000256" key="3">
    <source>
        <dbReference type="ARBA" id="ARBA00022833"/>
    </source>
</evidence>
<dbReference type="GO" id="GO:0003700">
    <property type="term" value="F:DNA-binding transcription factor activity"/>
    <property type="evidence" value="ECO:0007669"/>
    <property type="project" value="InterPro"/>
</dbReference>
<evidence type="ECO:0000256" key="7">
    <source>
        <dbReference type="ARBA" id="ARBA00023242"/>
    </source>
</evidence>
<gene>
    <name evidence="11" type="ORF">Taro_048129</name>
</gene>
<evidence type="ECO:0000259" key="10">
    <source>
        <dbReference type="PROSITE" id="PS50884"/>
    </source>
</evidence>
<keyword evidence="1" id="KW-0479">Metal-binding</keyword>
<keyword evidence="2 8" id="KW-0863">Zinc-finger</keyword>
<feature type="region of interest" description="Disordered" evidence="9">
    <location>
        <begin position="1"/>
        <end position="77"/>
    </location>
</feature>